<evidence type="ECO:0000256" key="14">
    <source>
        <dbReference type="ARBA" id="ARBA00039144"/>
    </source>
</evidence>
<keyword evidence="10" id="KW-0862">Zinc</keyword>
<evidence type="ECO:0000256" key="11">
    <source>
        <dbReference type="ARBA" id="ARBA00023049"/>
    </source>
</evidence>
<dbReference type="Proteomes" id="UP000314982">
    <property type="component" value="Unassembled WGS sequence"/>
</dbReference>
<reference evidence="19" key="2">
    <citation type="submission" date="2025-08" db="UniProtKB">
        <authorList>
            <consortium name="Ensembl"/>
        </authorList>
    </citation>
    <scope>IDENTIFICATION</scope>
</reference>
<dbReference type="GO" id="GO:0006508">
    <property type="term" value="P:proteolysis"/>
    <property type="evidence" value="ECO:0007669"/>
    <property type="project" value="UniProtKB-KW"/>
</dbReference>
<sequence length="387" mass="43843">MKGLLVLTVLFVAVFGKETFEGDQVLRITVRDEVQLTLLKDLSEMEYLQLDVWMETTDLSPSVDIRVPFTSLQTVKAFLETEDIEYFIMIKDLQVMLDEEKEQMLSAARATAPRTSDDYDYSNYHTIADIYAFQDMLVAENPNLVSKIVIGQSYQGRPLNVLKIVTDYGRDAALTAILDKMDIFLEIVTNPDGYFYTHTSNRMWRKTRKPNPGSSCIGTDPNRNWDAGFGGPGASDSPCSETYRGPKAHSESEVKSIVDFVKSHGNLQAFVSIHSYSQMLLYPYGYTRTPCKDQSELHNLARKAITYLGSLYGTSYRYGSIINTIYQASGGTIDWTYNQGIKYSYTFELRDTGRYGFILPANQILPTAKETWLALMAIMEHTKDNTN</sequence>
<comment type="subcellular location">
    <subcellularLocation>
        <location evidence="2">Secreted</location>
    </subcellularLocation>
</comment>
<keyword evidence="5" id="KW-0121">Carboxypeptidase</keyword>
<comment type="similarity">
    <text evidence="3 16">Belongs to the peptidase M14 family.</text>
</comment>
<evidence type="ECO:0000256" key="10">
    <source>
        <dbReference type="ARBA" id="ARBA00022833"/>
    </source>
</evidence>
<dbReference type="GeneTree" id="ENSGT00940000158082"/>
<keyword evidence="9" id="KW-0378">Hydrolase</keyword>
<dbReference type="InterPro" id="IPR057247">
    <property type="entry name" value="CARBOXYPEPT_ZN_2"/>
</dbReference>
<evidence type="ECO:0000313" key="19">
    <source>
        <dbReference type="Ensembl" id="ENSHHUP00000082752.1"/>
    </source>
</evidence>
<comment type="catalytic activity">
    <reaction evidence="13">
        <text>Release of a C-terminal amino acid, but little or no action with -Asp, -Glu, -Arg, -Lys or -Pro.</text>
        <dbReference type="EC" id="3.4.17.1"/>
    </reaction>
</comment>
<dbReference type="CDD" id="cd03870">
    <property type="entry name" value="M14_CPA"/>
    <property type="match status" value="1"/>
</dbReference>
<evidence type="ECO:0000256" key="3">
    <source>
        <dbReference type="ARBA" id="ARBA00005988"/>
    </source>
</evidence>
<keyword evidence="12" id="KW-1015">Disulfide bond</keyword>
<dbReference type="GO" id="GO:0008270">
    <property type="term" value="F:zinc ion binding"/>
    <property type="evidence" value="ECO:0007669"/>
    <property type="project" value="InterPro"/>
</dbReference>
<dbReference type="FunFam" id="3.40.630.10:FF:000001">
    <property type="entry name" value="Carboxypeptidase B"/>
    <property type="match status" value="1"/>
</dbReference>
<accession>A0A4W5R2A6</accession>
<dbReference type="FunFam" id="3.30.70.340:FF:000001">
    <property type="entry name" value="Carboxypeptidase A5"/>
    <property type="match status" value="1"/>
</dbReference>
<reference evidence="20" key="1">
    <citation type="submission" date="2018-06" db="EMBL/GenBank/DDBJ databases">
        <title>Genome assembly of Danube salmon.</title>
        <authorList>
            <person name="Macqueen D.J."/>
            <person name="Gundappa M.K."/>
        </authorList>
    </citation>
    <scope>NUCLEOTIDE SEQUENCE [LARGE SCALE GENOMIC DNA]</scope>
</reference>
<dbReference type="Gene3D" id="3.40.630.10">
    <property type="entry name" value="Zn peptidases"/>
    <property type="match status" value="2"/>
</dbReference>
<evidence type="ECO:0000256" key="9">
    <source>
        <dbReference type="ARBA" id="ARBA00022801"/>
    </source>
</evidence>
<evidence type="ECO:0000259" key="18">
    <source>
        <dbReference type="PROSITE" id="PS52035"/>
    </source>
</evidence>
<organism evidence="19 20">
    <name type="scientific">Hucho hucho</name>
    <name type="common">huchen</name>
    <dbReference type="NCBI Taxonomy" id="62062"/>
    <lineage>
        <taxon>Eukaryota</taxon>
        <taxon>Metazoa</taxon>
        <taxon>Chordata</taxon>
        <taxon>Craniata</taxon>
        <taxon>Vertebrata</taxon>
        <taxon>Euteleostomi</taxon>
        <taxon>Actinopterygii</taxon>
        <taxon>Neopterygii</taxon>
        <taxon>Teleostei</taxon>
        <taxon>Protacanthopterygii</taxon>
        <taxon>Salmoniformes</taxon>
        <taxon>Salmonidae</taxon>
        <taxon>Salmoninae</taxon>
        <taxon>Hucho</taxon>
    </lineage>
</organism>
<dbReference type="PRINTS" id="PR00765">
    <property type="entry name" value="CRBOXYPTASEA"/>
</dbReference>
<dbReference type="PANTHER" id="PTHR11705">
    <property type="entry name" value="PROTEASE FAMILY M14 CARBOXYPEPTIDASE A,B"/>
    <property type="match status" value="1"/>
</dbReference>
<protein>
    <recommendedName>
        <fullName evidence="15">Carboxypeptidase A1</fullName>
        <ecNumber evidence="14">3.4.17.1</ecNumber>
    </recommendedName>
</protein>
<evidence type="ECO:0000256" key="17">
    <source>
        <dbReference type="SAM" id="SignalP"/>
    </source>
</evidence>
<keyword evidence="4" id="KW-0964">Secreted</keyword>
<evidence type="ECO:0000256" key="12">
    <source>
        <dbReference type="ARBA" id="ARBA00023157"/>
    </source>
</evidence>
<dbReference type="AlphaFoldDB" id="A0A4W5R2A6"/>
<evidence type="ECO:0000256" key="1">
    <source>
        <dbReference type="ARBA" id="ARBA00001947"/>
    </source>
</evidence>
<proteinExistence type="inferred from homology"/>
<feature type="active site" description="Proton donor/acceptor" evidence="16">
    <location>
        <position position="348"/>
    </location>
</feature>
<evidence type="ECO:0000256" key="2">
    <source>
        <dbReference type="ARBA" id="ARBA00004613"/>
    </source>
</evidence>
<evidence type="ECO:0000256" key="15">
    <source>
        <dbReference type="ARBA" id="ARBA00040642"/>
    </source>
</evidence>
<dbReference type="InterPro" id="IPR003146">
    <property type="entry name" value="M14A_act_pep"/>
</dbReference>
<dbReference type="Pfam" id="PF02244">
    <property type="entry name" value="Propep_M14"/>
    <property type="match status" value="1"/>
</dbReference>
<evidence type="ECO:0000256" key="6">
    <source>
        <dbReference type="ARBA" id="ARBA00022670"/>
    </source>
</evidence>
<feature type="domain" description="Peptidase M14" evidence="18">
    <location>
        <begin position="163"/>
        <end position="382"/>
    </location>
</feature>
<dbReference type="PROSITE" id="PS52035">
    <property type="entry name" value="PEPTIDASE_M14"/>
    <property type="match status" value="1"/>
</dbReference>
<dbReference type="Pfam" id="PF00246">
    <property type="entry name" value="Peptidase_M14"/>
    <property type="match status" value="1"/>
</dbReference>
<comment type="cofactor">
    <cofactor evidence="1">
        <name>Zn(2+)</name>
        <dbReference type="ChEBI" id="CHEBI:29105"/>
    </cofactor>
</comment>
<dbReference type="GO" id="GO:0004181">
    <property type="term" value="F:metallocarboxypeptidase activity"/>
    <property type="evidence" value="ECO:0007669"/>
    <property type="project" value="UniProtKB-EC"/>
</dbReference>
<evidence type="ECO:0000256" key="7">
    <source>
        <dbReference type="ARBA" id="ARBA00022723"/>
    </source>
</evidence>
<dbReference type="SMART" id="SM00631">
    <property type="entry name" value="Zn_pept"/>
    <property type="match status" value="1"/>
</dbReference>
<dbReference type="PROSITE" id="PS00133">
    <property type="entry name" value="CARBOXYPEPT_ZN_2"/>
    <property type="match status" value="1"/>
</dbReference>
<evidence type="ECO:0000256" key="5">
    <source>
        <dbReference type="ARBA" id="ARBA00022645"/>
    </source>
</evidence>
<evidence type="ECO:0000313" key="20">
    <source>
        <dbReference type="Proteomes" id="UP000314982"/>
    </source>
</evidence>
<dbReference type="SUPFAM" id="SSF54897">
    <property type="entry name" value="Protease propeptides/inhibitors"/>
    <property type="match status" value="1"/>
</dbReference>
<feature type="signal peptide" evidence="17">
    <location>
        <begin position="1"/>
        <end position="16"/>
    </location>
</feature>
<dbReference type="Ensembl" id="ENSHHUT00000085366.1">
    <property type="protein sequence ID" value="ENSHHUP00000082752.1"/>
    <property type="gene ID" value="ENSHHUG00000048046.1"/>
</dbReference>
<evidence type="ECO:0000256" key="13">
    <source>
        <dbReference type="ARBA" id="ARBA00036253"/>
    </source>
</evidence>
<dbReference type="EC" id="3.4.17.1" evidence="14"/>
<reference evidence="19" key="3">
    <citation type="submission" date="2025-09" db="UniProtKB">
        <authorList>
            <consortium name="Ensembl"/>
        </authorList>
    </citation>
    <scope>IDENTIFICATION</scope>
</reference>
<keyword evidence="6" id="KW-0645">Protease</keyword>
<name>A0A4W5R2A6_9TELE</name>
<dbReference type="PANTHER" id="PTHR11705:SF94">
    <property type="entry name" value="CARBOXYPEPTIDASE A1"/>
    <property type="match status" value="1"/>
</dbReference>
<keyword evidence="20" id="KW-1185">Reference proteome</keyword>
<dbReference type="InterPro" id="IPR036990">
    <property type="entry name" value="M14A-like_propep"/>
</dbReference>
<dbReference type="Gene3D" id="3.30.70.340">
    <property type="entry name" value="Metallocarboxypeptidase-like"/>
    <property type="match status" value="1"/>
</dbReference>
<dbReference type="SUPFAM" id="SSF53187">
    <property type="entry name" value="Zn-dependent exopeptidases"/>
    <property type="match status" value="1"/>
</dbReference>
<keyword evidence="11" id="KW-0482">Metalloprotease</keyword>
<feature type="chain" id="PRO_5021360313" description="Carboxypeptidase A1" evidence="17">
    <location>
        <begin position="17"/>
        <end position="387"/>
    </location>
</feature>
<dbReference type="GO" id="GO:0005615">
    <property type="term" value="C:extracellular space"/>
    <property type="evidence" value="ECO:0007669"/>
    <property type="project" value="TreeGrafter"/>
</dbReference>
<evidence type="ECO:0000256" key="16">
    <source>
        <dbReference type="PROSITE-ProRule" id="PRU01379"/>
    </source>
</evidence>
<evidence type="ECO:0000256" key="8">
    <source>
        <dbReference type="ARBA" id="ARBA00022729"/>
    </source>
</evidence>
<evidence type="ECO:0000256" key="4">
    <source>
        <dbReference type="ARBA" id="ARBA00022525"/>
    </source>
</evidence>
<dbReference type="InterPro" id="IPR034248">
    <property type="entry name" value="CPA_M14_CPD"/>
</dbReference>
<keyword evidence="8 17" id="KW-0732">Signal</keyword>
<dbReference type="InterPro" id="IPR000834">
    <property type="entry name" value="Peptidase_M14"/>
</dbReference>
<keyword evidence="7" id="KW-0479">Metal-binding</keyword>